<keyword evidence="1" id="KW-1185">Reference proteome</keyword>
<dbReference type="PANTHER" id="PTHR16356">
    <property type="entry name" value="TRANSMEMBRANE AND COILED-COIL DOMAIN-CONTAINING PROTEIN 6 TMCO6"/>
    <property type="match status" value="1"/>
</dbReference>
<sequence length="334" mass="37351">MDEEAIETIRESSRSILVLNRRKHRDEEADDRRSMSNALRITTDTVLHISNKLKTKASISLPELQMLKNALMDDVSNIETVLQTNGALRGLVREMIGNEVNKQCAATGCCCNLALGDARAGIAVAKAAGPYLITALHNYATELAVTSAWTIGNLAGSGPKACELLSVQGAITELCNLLPNGNEEIREAALYALVHFAYQLRDRLSSEHLHGLFRILPHLNVAVSSQLLFIVSCHAEFPHNLVTEDFVHKMLRYLTVSIEKSHPNDNVIYLFRTLANFNSPEVCDIVLSNFVLNNKINVIKKLLDNENVKDSVLWFLGNAYKWRSKHEFFEKLLK</sequence>
<evidence type="ECO:0000313" key="2">
    <source>
        <dbReference type="RefSeq" id="XP_026734707.1"/>
    </source>
</evidence>
<dbReference type="Gene3D" id="1.25.10.10">
    <property type="entry name" value="Leucine-rich Repeat Variant"/>
    <property type="match status" value="1"/>
</dbReference>
<organism evidence="1 2">
    <name type="scientific">Trichoplusia ni</name>
    <name type="common">Cabbage looper</name>
    <dbReference type="NCBI Taxonomy" id="7111"/>
    <lineage>
        <taxon>Eukaryota</taxon>
        <taxon>Metazoa</taxon>
        <taxon>Ecdysozoa</taxon>
        <taxon>Arthropoda</taxon>
        <taxon>Hexapoda</taxon>
        <taxon>Insecta</taxon>
        <taxon>Pterygota</taxon>
        <taxon>Neoptera</taxon>
        <taxon>Endopterygota</taxon>
        <taxon>Lepidoptera</taxon>
        <taxon>Glossata</taxon>
        <taxon>Ditrysia</taxon>
        <taxon>Noctuoidea</taxon>
        <taxon>Noctuidae</taxon>
        <taxon>Plusiinae</taxon>
        <taxon>Trichoplusia</taxon>
    </lineage>
</organism>
<dbReference type="Proteomes" id="UP000322000">
    <property type="component" value="Chromosome 11"/>
</dbReference>
<accession>A0A7E5W2H5</accession>
<evidence type="ECO:0000313" key="3">
    <source>
        <dbReference type="RefSeq" id="XP_026735155.1"/>
    </source>
</evidence>
<proteinExistence type="predicted"/>
<dbReference type="RefSeq" id="XP_026735155.1">
    <property type="nucleotide sequence ID" value="XM_026879354.1"/>
</dbReference>
<dbReference type="PANTHER" id="PTHR16356:SF1">
    <property type="entry name" value="TRANSMEMBRANE AND COILED-COIL DOMAIN-CONTAINING PROTEIN 6"/>
    <property type="match status" value="1"/>
</dbReference>
<dbReference type="InterPro" id="IPR011989">
    <property type="entry name" value="ARM-like"/>
</dbReference>
<dbReference type="SUPFAM" id="SSF48371">
    <property type="entry name" value="ARM repeat"/>
    <property type="match status" value="1"/>
</dbReference>
<dbReference type="KEGG" id="tnl:113499029"/>
<name>A0A7E5W2H5_TRINI</name>
<dbReference type="GeneID" id="113498762"/>
<dbReference type="AlphaFoldDB" id="A0A7E5W2H5"/>
<dbReference type="OrthoDB" id="21522at2759"/>
<dbReference type="InterPro" id="IPR016024">
    <property type="entry name" value="ARM-type_fold"/>
</dbReference>
<gene>
    <name evidence="2" type="primary">LOC113498762</name>
    <name evidence="3" type="synonym">LOC113499029</name>
</gene>
<evidence type="ECO:0000313" key="1">
    <source>
        <dbReference type="Proteomes" id="UP000322000"/>
    </source>
</evidence>
<dbReference type="KEGG" id="tnl:113498762"/>
<protein>
    <submittedName>
        <fullName evidence="2">Uncharacterized protein LOC113498762</fullName>
    </submittedName>
    <submittedName>
        <fullName evidence="3">Uncharacterized protein LOC113499029</fullName>
    </submittedName>
</protein>
<reference evidence="2 3" key="1">
    <citation type="submission" date="2025-04" db="UniProtKB">
        <authorList>
            <consortium name="RefSeq"/>
        </authorList>
    </citation>
    <scope>IDENTIFICATION</scope>
</reference>
<dbReference type="RefSeq" id="XP_026734707.1">
    <property type="nucleotide sequence ID" value="XM_026878906.1"/>
</dbReference>